<protein>
    <submittedName>
        <fullName evidence="1">Uncharacterized protein</fullName>
    </submittedName>
</protein>
<reference evidence="1" key="1">
    <citation type="submission" date="2016-04" db="EMBL/GenBank/DDBJ databases">
        <authorList>
            <person name="Evans L.H."/>
            <person name="Alamgir A."/>
            <person name="Owens N."/>
            <person name="Weber N.D."/>
            <person name="Virtaneva K."/>
            <person name="Barbian K."/>
            <person name="Babar A."/>
            <person name="Rosenke K."/>
        </authorList>
    </citation>
    <scope>NUCLEOTIDE SEQUENCE [LARGE SCALE GENOMIC DNA]</scope>
    <source>
        <strain evidence="1">CBS 101.48</strain>
    </source>
</reference>
<organism evidence="1">
    <name type="scientific">Absidia glauca</name>
    <name type="common">Pin mould</name>
    <dbReference type="NCBI Taxonomy" id="4829"/>
    <lineage>
        <taxon>Eukaryota</taxon>
        <taxon>Fungi</taxon>
        <taxon>Fungi incertae sedis</taxon>
        <taxon>Mucoromycota</taxon>
        <taxon>Mucoromycotina</taxon>
        <taxon>Mucoromycetes</taxon>
        <taxon>Mucorales</taxon>
        <taxon>Cunninghamellaceae</taxon>
        <taxon>Absidia</taxon>
    </lineage>
</organism>
<gene>
    <name evidence="1" type="primary">ABSGL_13654.1 scaffold 14267</name>
</gene>
<dbReference type="Proteomes" id="UP000078561">
    <property type="component" value="Unassembled WGS sequence"/>
</dbReference>
<dbReference type="InParanoid" id="A0A163K2U1"/>
<keyword evidence="2" id="KW-1185">Reference proteome</keyword>
<dbReference type="OrthoDB" id="2286076at2759"/>
<name>A0A163K2U1_ABSGL</name>
<accession>A0A163K2U1</accession>
<proteinExistence type="predicted"/>
<dbReference type="EMBL" id="LT554871">
    <property type="protein sequence ID" value="SAM07996.1"/>
    <property type="molecule type" value="Genomic_DNA"/>
</dbReference>
<sequence>MKSLFLSSHSKDSSKDEEADFEFSRLSHSKKHEPGSFDWIRRWWYWKTHQPPLWCFRPVKRDMDSDHPWQAFSKPNQRLVWIAFYQQKEAQLVDPRILQGKQLVRVMVQEELAFVIDPDWSQPLLYDVALLPVISSWSWRWK</sequence>
<evidence type="ECO:0000313" key="2">
    <source>
        <dbReference type="Proteomes" id="UP000078561"/>
    </source>
</evidence>
<evidence type="ECO:0000313" key="1">
    <source>
        <dbReference type="EMBL" id="SAM07996.1"/>
    </source>
</evidence>
<dbReference type="AlphaFoldDB" id="A0A163K2U1"/>